<dbReference type="AlphaFoldDB" id="A0A6J6U3U6"/>
<accession>A0A6J6U3U6</accession>
<dbReference type="EMBL" id="CAEZZF010000057">
    <property type="protein sequence ID" value="CAB4754156.1"/>
    <property type="molecule type" value="Genomic_DNA"/>
</dbReference>
<protein>
    <submittedName>
        <fullName evidence="1">Unannotated protein</fullName>
    </submittedName>
</protein>
<sequence>MRSQYFPDAASVVRSPGAPAPTVIIVGAKPNSNIRLASIKRASRASPGLPFNCAVPRTTMTSAWRTTGLLAARQTCETAYPGAISAMMIMKVSVRRIQRNRNIYPPENASSNST</sequence>
<name>A0A6J6U3U6_9ZZZZ</name>
<reference evidence="1" key="1">
    <citation type="submission" date="2020-05" db="EMBL/GenBank/DDBJ databases">
        <authorList>
            <person name="Chiriac C."/>
            <person name="Salcher M."/>
            <person name="Ghai R."/>
            <person name="Kavagutti S V."/>
        </authorList>
    </citation>
    <scope>NUCLEOTIDE SEQUENCE</scope>
</reference>
<evidence type="ECO:0000313" key="1">
    <source>
        <dbReference type="EMBL" id="CAB4754156.1"/>
    </source>
</evidence>
<proteinExistence type="predicted"/>
<organism evidence="1">
    <name type="scientific">freshwater metagenome</name>
    <dbReference type="NCBI Taxonomy" id="449393"/>
    <lineage>
        <taxon>unclassified sequences</taxon>
        <taxon>metagenomes</taxon>
        <taxon>ecological metagenomes</taxon>
    </lineage>
</organism>
<gene>
    <name evidence="1" type="ORF">UFOPK2837_00762</name>
</gene>